<dbReference type="EMBL" id="CP118378">
    <property type="protein sequence ID" value="WFD44195.1"/>
    <property type="molecule type" value="Genomic_DNA"/>
</dbReference>
<keyword evidence="5 10" id="KW-0175">Coiled coil</keyword>
<keyword evidence="3 8" id="KW-0853">WD repeat</keyword>
<gene>
    <name evidence="13" type="primary">CRN1</name>
    <name evidence="13" type="ORF">MPSI1_002861</name>
</gene>
<feature type="compositionally biased region" description="Polar residues" evidence="11">
    <location>
        <begin position="550"/>
        <end position="574"/>
    </location>
</feature>
<keyword evidence="2" id="KW-0597">Phosphoprotein</keyword>
<organism evidence="13 14">
    <name type="scientific">Malassezia psittaci</name>
    <dbReference type="NCBI Taxonomy" id="1821823"/>
    <lineage>
        <taxon>Eukaryota</taxon>
        <taxon>Fungi</taxon>
        <taxon>Dikarya</taxon>
        <taxon>Basidiomycota</taxon>
        <taxon>Ustilaginomycotina</taxon>
        <taxon>Malasseziomycetes</taxon>
        <taxon>Malasseziales</taxon>
        <taxon>Malasseziaceae</taxon>
        <taxon>Malassezia</taxon>
    </lineage>
</organism>
<dbReference type="Gene3D" id="2.130.10.10">
    <property type="entry name" value="YVTN repeat-like/Quinoprotein amine dehydrogenase"/>
    <property type="match status" value="1"/>
</dbReference>
<evidence type="ECO:0000256" key="7">
    <source>
        <dbReference type="ARBA" id="ARBA00062568"/>
    </source>
</evidence>
<sequence>MSGRFVRSSKYRHVYGNPAKKEVSYDNVKVSNNAWDTNLLEANGQYLSLNWQASGGGAFALIPLSRPGKLPDVYPVCRGHTAAVLNTSFSPFDADVIASGGDDANIAIWKVAPEEILERLDSKDGSSKEIQPQVRFSGGRRRVGHVQFHPTAENVLAAATGDHAIKLFDVEKQQAKVELRGFTDSIQSMTFDWTGSTIAATCRDKKLRLFDTRTPDPVYTVEGHGGIKGARAVWCGDKPRLITTGFSKMSERQMFLWDVTQPNKPLTTVSLDSSNGILMPFWSDNNIVFLAGKGDGNIRYYELESDQLHYLTEYKSVEPQSGMAFLPRRSLNVDENEIARMYKVTNNLVQPVSFYVPRRADSFQADIFPSAPSDKPAMKAIDFFDKNKTFTPNLLDFETRSIIPCKEVGRTLKQGAFPDTPPISVLKSEDKQIPDEATSDGPEADTVSKESATLLQESSGTEPTSNASETEPPAAEPSPNVSNNQPPADSLESKQDQTKLTKDSQDSVQDAAHSSPTKGLATNEKLDHPSQTRDSPIDKDAKATKLQADAPTSNASDGTPTSQSPKDRNSTTQDALKGSLIDTPTAGKDSESTSSQLADLKAQLVEQNARIRELEMENLNAEKRSVFRRLLRGATASVRFNREATQSIRKLLREDIEQAHSNADVPENTMSFLLFASLYQRPIAQPERLEGPVWRPDSWTKAASLAHGCMYNLASLTYHHLSPNTAMQSKRTGGSSTSTARRKTSILNEMLSDPDSNFTESEGNALLGVLQVAPKPVRGPVGAKPKVYDAQHPEKHLDYVKEHGDYDTLKNRYEELRAEYGKLIDAYGYDHMKTMPKKLEVLRVRGYLRAMRKNSKNRTKEQMLAQYPKDALYDIIQGVANSEQLCAGLPRWKRWKQGQYLAP</sequence>
<keyword evidence="6" id="KW-0009">Actin-binding</keyword>
<dbReference type="InterPro" id="IPR015048">
    <property type="entry name" value="DUF1899"/>
</dbReference>
<evidence type="ECO:0000256" key="4">
    <source>
        <dbReference type="ARBA" id="ARBA00022737"/>
    </source>
</evidence>
<keyword evidence="4 9" id="KW-0677">Repeat</keyword>
<comment type="subunit">
    <text evidence="7">Binds to F-actin.</text>
</comment>
<dbReference type="PANTHER" id="PTHR10856">
    <property type="entry name" value="CORONIN"/>
    <property type="match status" value="1"/>
</dbReference>
<name>A0AAF0FB38_9BASI</name>
<dbReference type="PROSITE" id="PS50294">
    <property type="entry name" value="WD_REPEATS_REGION"/>
    <property type="match status" value="1"/>
</dbReference>
<dbReference type="PANTHER" id="PTHR10856:SF0">
    <property type="entry name" value="CORONIN"/>
    <property type="match status" value="1"/>
</dbReference>
<dbReference type="Pfam" id="PF08953">
    <property type="entry name" value="DUF1899"/>
    <property type="match status" value="1"/>
</dbReference>
<feature type="compositionally biased region" description="Basic and acidic residues" evidence="11">
    <location>
        <begin position="491"/>
        <end position="505"/>
    </location>
</feature>
<evidence type="ECO:0000313" key="14">
    <source>
        <dbReference type="Proteomes" id="UP001214628"/>
    </source>
</evidence>
<dbReference type="Pfam" id="PF16300">
    <property type="entry name" value="WD40_4"/>
    <property type="match status" value="1"/>
</dbReference>
<evidence type="ECO:0000256" key="11">
    <source>
        <dbReference type="SAM" id="MobiDB-lite"/>
    </source>
</evidence>
<feature type="compositionally biased region" description="Polar residues" evidence="11">
    <location>
        <begin position="506"/>
        <end position="517"/>
    </location>
</feature>
<feature type="compositionally biased region" description="Basic and acidic residues" evidence="11">
    <location>
        <begin position="524"/>
        <end position="543"/>
    </location>
</feature>
<dbReference type="GO" id="GO:0051015">
    <property type="term" value="F:actin filament binding"/>
    <property type="evidence" value="ECO:0007669"/>
    <property type="project" value="TreeGrafter"/>
</dbReference>
<evidence type="ECO:0000256" key="3">
    <source>
        <dbReference type="ARBA" id="ARBA00022574"/>
    </source>
</evidence>
<evidence type="ECO:0000256" key="5">
    <source>
        <dbReference type="ARBA" id="ARBA00023054"/>
    </source>
</evidence>
<feature type="domain" description="DUF1899" evidence="12">
    <location>
        <begin position="4"/>
        <end position="68"/>
    </location>
</feature>
<evidence type="ECO:0000259" key="12">
    <source>
        <dbReference type="SMART" id="SM01166"/>
    </source>
</evidence>
<dbReference type="SMART" id="SM01167">
    <property type="entry name" value="DUF1900"/>
    <property type="match status" value="1"/>
</dbReference>
<dbReference type="InterPro" id="IPR001680">
    <property type="entry name" value="WD40_rpt"/>
</dbReference>
<evidence type="ECO:0000256" key="2">
    <source>
        <dbReference type="ARBA" id="ARBA00022553"/>
    </source>
</evidence>
<dbReference type="InterPro" id="IPR015505">
    <property type="entry name" value="Coronin"/>
</dbReference>
<protein>
    <recommendedName>
        <fullName evidence="9">Coronin</fullName>
    </recommendedName>
</protein>
<dbReference type="SUPFAM" id="SSF50978">
    <property type="entry name" value="WD40 repeat-like"/>
    <property type="match status" value="1"/>
</dbReference>
<comment type="similarity">
    <text evidence="1 9">Belongs to the WD repeat coronin family.</text>
</comment>
<evidence type="ECO:0000256" key="6">
    <source>
        <dbReference type="ARBA" id="ARBA00023203"/>
    </source>
</evidence>
<evidence type="ECO:0000256" key="9">
    <source>
        <dbReference type="RuleBase" id="RU280818"/>
    </source>
</evidence>
<keyword evidence="14" id="KW-1185">Reference proteome</keyword>
<evidence type="ECO:0000313" key="13">
    <source>
        <dbReference type="EMBL" id="WFD44195.1"/>
    </source>
</evidence>
<evidence type="ECO:0000256" key="10">
    <source>
        <dbReference type="SAM" id="Coils"/>
    </source>
</evidence>
<dbReference type="Proteomes" id="UP001214628">
    <property type="component" value="Chromosome 4"/>
</dbReference>
<dbReference type="FunFam" id="2.130.10.10:FF:000197">
    <property type="entry name" value="Coronin"/>
    <property type="match status" value="1"/>
</dbReference>
<dbReference type="GO" id="GO:0030479">
    <property type="term" value="C:actin cortical patch"/>
    <property type="evidence" value="ECO:0007669"/>
    <property type="project" value="UniProtKB-ARBA"/>
</dbReference>
<feature type="region of interest" description="Disordered" evidence="11">
    <location>
        <begin position="412"/>
        <end position="597"/>
    </location>
</feature>
<dbReference type="SMART" id="SM00320">
    <property type="entry name" value="WD40"/>
    <property type="match status" value="5"/>
</dbReference>
<dbReference type="SMART" id="SM01166">
    <property type="entry name" value="DUF1899"/>
    <property type="match status" value="1"/>
</dbReference>
<dbReference type="Pfam" id="PF00400">
    <property type="entry name" value="WD40"/>
    <property type="match status" value="2"/>
</dbReference>
<reference evidence="13" key="1">
    <citation type="submission" date="2023-02" db="EMBL/GenBank/DDBJ databases">
        <title>Mating type loci evolution in Malassezia.</title>
        <authorList>
            <person name="Coelho M.A."/>
        </authorList>
    </citation>
    <scope>NUCLEOTIDE SEQUENCE</scope>
    <source>
        <strain evidence="13">CBS 14136</strain>
    </source>
</reference>
<dbReference type="InterPro" id="IPR036322">
    <property type="entry name" value="WD40_repeat_dom_sf"/>
</dbReference>
<feature type="repeat" description="WD" evidence="8">
    <location>
        <begin position="77"/>
        <end position="119"/>
    </location>
</feature>
<dbReference type="InterPro" id="IPR015943">
    <property type="entry name" value="WD40/YVTN_repeat-like_dom_sf"/>
</dbReference>
<dbReference type="AlphaFoldDB" id="A0AAF0FB38"/>
<feature type="compositionally biased region" description="Polar residues" evidence="11">
    <location>
        <begin position="449"/>
        <end position="464"/>
    </location>
</feature>
<evidence type="ECO:0000256" key="1">
    <source>
        <dbReference type="ARBA" id="ARBA00009482"/>
    </source>
</evidence>
<dbReference type="PROSITE" id="PS50082">
    <property type="entry name" value="WD_REPEATS_2"/>
    <property type="match status" value="1"/>
</dbReference>
<feature type="coiled-coil region" evidence="10">
    <location>
        <begin position="597"/>
        <end position="624"/>
    </location>
</feature>
<feature type="compositionally biased region" description="Low complexity" evidence="11">
    <location>
        <begin position="465"/>
        <end position="480"/>
    </location>
</feature>
<proteinExistence type="inferred from homology"/>
<evidence type="ECO:0000256" key="8">
    <source>
        <dbReference type="PROSITE-ProRule" id="PRU00221"/>
    </source>
</evidence>
<dbReference type="GO" id="GO:0007015">
    <property type="term" value="P:actin filament organization"/>
    <property type="evidence" value="ECO:0007669"/>
    <property type="project" value="TreeGrafter"/>
</dbReference>
<accession>A0AAF0FB38</accession>
<feature type="coiled-coil region" evidence="10">
    <location>
        <begin position="799"/>
        <end position="826"/>
    </location>
</feature>